<dbReference type="Proteomes" id="UP000055045">
    <property type="component" value="Unassembled WGS sequence"/>
</dbReference>
<evidence type="ECO:0000313" key="1">
    <source>
        <dbReference type="EMBL" id="KUM55620.1"/>
    </source>
</evidence>
<protein>
    <submittedName>
        <fullName evidence="1">Uncharacterized protein</fullName>
    </submittedName>
</protein>
<accession>A0A101M871</accession>
<proteinExistence type="predicted"/>
<dbReference type="EMBL" id="LLXE01000738">
    <property type="protein sequence ID" value="KUM55620.1"/>
    <property type="molecule type" value="Genomic_DNA"/>
</dbReference>
<name>A0A101M871_PENFR</name>
<gene>
    <name evidence="1" type="ORF">ACN42_g11630</name>
</gene>
<sequence>MGEYFKTGIIPYQASNTQNLPRSDYTPYKTADSPAPEVRIGICSQTRDEFRSPESNKVIYQYILKRGTLKAVCSLAYRSIQHS</sequence>
<reference evidence="1 2" key="1">
    <citation type="submission" date="2015-10" db="EMBL/GenBank/DDBJ databases">
        <title>Genome sequencing of Penicillium freii.</title>
        <authorList>
            <person name="Nguyen H.D."/>
            <person name="Visagie C.M."/>
            <person name="Seifert K.A."/>
        </authorList>
    </citation>
    <scope>NUCLEOTIDE SEQUENCE [LARGE SCALE GENOMIC DNA]</scope>
    <source>
        <strain evidence="1 2">DAOM 242723</strain>
    </source>
</reference>
<evidence type="ECO:0000313" key="2">
    <source>
        <dbReference type="Proteomes" id="UP000055045"/>
    </source>
</evidence>
<comment type="caution">
    <text evidence="1">The sequence shown here is derived from an EMBL/GenBank/DDBJ whole genome shotgun (WGS) entry which is preliminary data.</text>
</comment>
<organism evidence="1 2">
    <name type="scientific">Penicillium freii</name>
    <dbReference type="NCBI Taxonomy" id="48697"/>
    <lineage>
        <taxon>Eukaryota</taxon>
        <taxon>Fungi</taxon>
        <taxon>Dikarya</taxon>
        <taxon>Ascomycota</taxon>
        <taxon>Pezizomycotina</taxon>
        <taxon>Eurotiomycetes</taxon>
        <taxon>Eurotiomycetidae</taxon>
        <taxon>Eurotiales</taxon>
        <taxon>Aspergillaceae</taxon>
        <taxon>Penicillium</taxon>
    </lineage>
</organism>
<keyword evidence="2" id="KW-1185">Reference proteome</keyword>
<dbReference type="AlphaFoldDB" id="A0A101M871"/>